<feature type="coiled-coil region" evidence="1">
    <location>
        <begin position="962"/>
        <end position="1017"/>
    </location>
</feature>
<dbReference type="PATRIC" id="fig|1434107.4.peg.3036"/>
<dbReference type="EMBL" id="CP009517">
    <property type="protein sequence ID" value="AKB82980.1"/>
    <property type="molecule type" value="Genomic_DNA"/>
</dbReference>
<keyword evidence="3" id="KW-1185">Reference proteome</keyword>
<dbReference type="GeneID" id="24789998"/>
<evidence type="ECO:0000313" key="2">
    <source>
        <dbReference type="EMBL" id="AKB82980.1"/>
    </source>
</evidence>
<evidence type="ECO:0000313" key="3">
    <source>
        <dbReference type="Proteomes" id="UP000033066"/>
    </source>
</evidence>
<feature type="coiled-coil region" evidence="1">
    <location>
        <begin position="1069"/>
        <end position="1096"/>
    </location>
</feature>
<evidence type="ECO:0000256" key="1">
    <source>
        <dbReference type="SAM" id="Coils"/>
    </source>
</evidence>
<dbReference type="RefSeq" id="WP_048108642.1">
    <property type="nucleotide sequence ID" value="NZ_CP009517.1"/>
</dbReference>
<dbReference type="STRING" id="1434107.MSBR3_2402"/>
<dbReference type="Proteomes" id="UP000033066">
    <property type="component" value="Chromosome"/>
</dbReference>
<dbReference type="HOGENOM" id="CLU_262033_0_0_2"/>
<organism evidence="2 3">
    <name type="scientific">Methanosarcina barkeri 3</name>
    <dbReference type="NCBI Taxonomy" id="1434107"/>
    <lineage>
        <taxon>Archaea</taxon>
        <taxon>Methanobacteriati</taxon>
        <taxon>Methanobacteriota</taxon>
        <taxon>Stenosarchaea group</taxon>
        <taxon>Methanomicrobia</taxon>
        <taxon>Methanosarcinales</taxon>
        <taxon>Methanosarcinaceae</taxon>
        <taxon>Methanosarcina</taxon>
    </lineage>
</organism>
<gene>
    <name evidence="2" type="ORF">MSBR3_2402</name>
</gene>
<feature type="coiled-coil region" evidence="1">
    <location>
        <begin position="1219"/>
        <end position="1246"/>
    </location>
</feature>
<accession>A0A0E3WXF4</accession>
<keyword evidence="1" id="KW-0175">Coiled coil</keyword>
<dbReference type="OrthoDB" id="346027at2157"/>
<name>A0A0E3WXF4_METBA</name>
<dbReference type="KEGG" id="mbak:MSBR3_2402"/>
<proteinExistence type="predicted"/>
<protein>
    <submittedName>
        <fullName evidence="2">DNA double-strand break repair Rad50 ATPase</fullName>
    </submittedName>
</protein>
<sequence>MNTDTKYFETIIDKRECIATFSADDLIKVPSQVDSSYNRHIFTHISIGETDEYEKKLVQKLNEGVSLVGYISAPYGYGKTTTAIHAWITCQDKQIMTVPPFTCNSLKGIMDATYGWIKYKFGMESPDYVVDIEGIYRKYADLSIDSLAKKDCEDVGIPFEQARKSIENKISSGILNLRITPEILTHFLDSCMDTVLKAGFKGLIIFADEFQTYFDQKNFATNEITNEWRELIWNIINKNKKYGIIFIIPEEKESTINERAGDIIQRLREQRLVINLKNVYDRKFPAYLMEEYAKKFKFDPSKLVDKYTLSSVGQIVTDKDLGNGPRTVVNIFKLIFQHYNNTSQQYTVINLINSYLDGNIVHDGPDQKIVSSVKKALSSDRVKSENDRSVIKLLAAFPRGCPLEVLDIYGLHNNFVNLEKSLLGDVIKNLAEGPTLKDLSNQSDGEVSKVDELIKKFRDQYDRNDICAEAAEKAFIKYIFAEIFGERKGGLIGFAGLNNIYPTRYGYKECIITGSFDEKYPYRTLHLTISIKENKNNENKNIKENKKHPIVNPNEDIDLGFYLNYLDYGQHEIIKYDTNRILIVLDLNKKIARNGQFPNDLRKLQDFISPEEITPLLSLSLTSYIDKFLEDADIKQNEKGQLEYLKQNLIKHSIISLFDEKLKDTSGYNIKRTGKKLIEDLFSNVCESLYPSYKTFIHSNQWRESITRYMSALSCIKVSQRRGHEELQGEKADIAALFGYTKLHAGFELLLGVWKENLLYSDWEKGKTAVIKFLIHPLEKEILGFIENNESISLDDVFKIGKNLGYTEEESDVALDLLANRQLICENNSIFSKYTADLSADELLFEIEELETLYHDLKDIDLTLDDKEIITKLEKYEEKAKNSEDYEILYEIKWELKSIRDTLKNKQKILENSLNNNLTGLTKKIDEIVRQSMPKELNENPQGVVGFVQPIVESKIRISAQYKSLKEKFTKLNDDIKKIQKLPRNSIDDLKELDTKNRGYKSQLEELQKDKNQLTKYMKGYVKWLNILEKSNQVYTNVSEYNEKIEPIDEFSRVQEYIKDVSYKFAEHKNEFLLDFENYETKIEEIEESYMAKEKQQNSLFDTKKEKYEALLRNIGFSGRLSSRLQKSDIEGSHRDLYKEIEHQFNESLSKKITEIEESRTNILHAKRIRGLNVDNLLIEVEGIKNSIEPLKEISIESIKNEDKFEDSINNIKELFVKYEEFKGNKIKLINQAKDAENELSKKVLEFVKKRRDLSLEDLLTDFDCSIEDMEDSLLELFKCNQIKISVSTRFRD</sequence>
<reference evidence="2" key="1">
    <citation type="submission" date="2014-07" db="EMBL/GenBank/DDBJ databases">
        <title>Methanogenic archaea and the global carbon cycle.</title>
        <authorList>
            <person name="Henriksen J.R."/>
            <person name="Luke J."/>
            <person name="Reinhart S."/>
            <person name="Benedict M.N."/>
            <person name="Youngblut N.D."/>
            <person name="Metcalf M.E."/>
            <person name="Whitaker R.J."/>
            <person name="Metcalf W.W."/>
        </authorList>
    </citation>
    <scope>NUCLEOTIDE SEQUENCE [LARGE SCALE GENOMIC DNA]</scope>
    <source>
        <strain evidence="2">3</strain>
    </source>
</reference>